<protein>
    <submittedName>
        <fullName evidence="3">Diacylglycerol acyltransferase/mycolyltransferase Ag85A</fullName>
        <ecNumber evidence="3">2.3.1.122</ecNumber>
    </submittedName>
</protein>
<keyword evidence="2" id="KW-0732">Signal</keyword>
<evidence type="ECO:0000313" key="4">
    <source>
        <dbReference type="Proteomes" id="UP000217209"/>
    </source>
</evidence>
<keyword evidence="4" id="KW-1185">Reference proteome</keyword>
<reference evidence="3 4" key="1">
    <citation type="submission" date="2016-12" db="EMBL/GenBank/DDBJ databases">
        <authorList>
            <person name="Song W.-J."/>
            <person name="Kurnit D.M."/>
        </authorList>
    </citation>
    <scope>NUCLEOTIDE SEQUENCE [LARGE SCALE GENOMIC DNA]</scope>
    <source>
        <strain evidence="3 4">DSM 30827</strain>
    </source>
</reference>
<feature type="region of interest" description="Disordered" evidence="1">
    <location>
        <begin position="101"/>
        <end position="142"/>
    </location>
</feature>
<gene>
    <name evidence="3" type="primary">fbpA2</name>
    <name evidence="3" type="ORF">CGLAU_01060</name>
</gene>
<dbReference type="Pfam" id="PF00756">
    <property type="entry name" value="Esterase"/>
    <property type="match status" value="1"/>
</dbReference>
<evidence type="ECO:0000256" key="2">
    <source>
        <dbReference type="SAM" id="SignalP"/>
    </source>
</evidence>
<organism evidence="3 4">
    <name type="scientific">Corynebacterium glaucum</name>
    <dbReference type="NCBI Taxonomy" id="187491"/>
    <lineage>
        <taxon>Bacteria</taxon>
        <taxon>Bacillati</taxon>
        <taxon>Actinomycetota</taxon>
        <taxon>Actinomycetes</taxon>
        <taxon>Mycobacteriales</taxon>
        <taxon>Corynebacteriaceae</taxon>
        <taxon>Corynebacterium</taxon>
    </lineage>
</organism>
<dbReference type="Gene3D" id="3.40.50.1820">
    <property type="entry name" value="alpha/beta hydrolase"/>
    <property type="match status" value="1"/>
</dbReference>
<dbReference type="InterPro" id="IPR029058">
    <property type="entry name" value="AB_hydrolase_fold"/>
</dbReference>
<dbReference type="EC" id="2.3.1.122" evidence="3"/>
<dbReference type="InterPro" id="IPR000801">
    <property type="entry name" value="Esterase-like"/>
</dbReference>
<accession>A0A1Q2HTN2</accession>
<dbReference type="EMBL" id="CP019688">
    <property type="protein sequence ID" value="AQQ14205.1"/>
    <property type="molecule type" value="Genomic_DNA"/>
</dbReference>
<dbReference type="AlphaFoldDB" id="A0A1Q2HTN2"/>
<dbReference type="KEGG" id="cgv:CGLAU_01060"/>
<feature type="chain" id="PRO_5012659235" evidence="2">
    <location>
        <begin position="31"/>
        <end position="469"/>
    </location>
</feature>
<feature type="signal peptide" evidence="2">
    <location>
        <begin position="1"/>
        <end position="30"/>
    </location>
</feature>
<keyword evidence="3" id="KW-0808">Transferase</keyword>
<sequence precursor="true">MYAMKITRPALITATALTVAAAAIPFGAQADESTTTAATASAIASATPSAAKTAATTTVTQTVEVAATPEVAPEVDAIGSIPDGDQAGLPKVIDTALRPEASGPELQNMPGANAPKADRASTPQNVKPLTEAPKMYGQTKDGKKRDQGWYEWITKLPGGEAVSVYSESMGRDIPVALIRATDANGNPIANAPTYYLLNGAGGGEQNADWIYSAFANVRDTLANEPVNVVVPMEGAFSYYVDWLTVPEENDYFKGPQMWSTFLGTELPNSIEPYMQANDKRAVSGFSMSATSSLLVAEHNPGRYAAVGSFSGCAATSTALPSFFVGLTVNRGAQGTQSVTPENLWGPRGSEYNRYNDALVMADNLRDTGIKVYLSSGTGLPAETDMFGYLHNERKLKPLAAAQNSSTLKVEGGAIEAAMNACTHDLNTKLTAMGVDVSFNKRPTGTHSWSLWRDDLAVSWDQVIKPALGL</sequence>
<dbReference type="SUPFAM" id="SSF53474">
    <property type="entry name" value="alpha/beta-Hydrolases"/>
    <property type="match status" value="1"/>
</dbReference>
<evidence type="ECO:0000256" key="1">
    <source>
        <dbReference type="SAM" id="MobiDB-lite"/>
    </source>
</evidence>
<proteinExistence type="predicted"/>
<keyword evidence="3" id="KW-0012">Acyltransferase</keyword>
<evidence type="ECO:0000313" key="3">
    <source>
        <dbReference type="EMBL" id="AQQ14205.1"/>
    </source>
</evidence>
<dbReference type="GO" id="GO:0050348">
    <property type="term" value="F:trehalose O-mycolyltransferase activity"/>
    <property type="evidence" value="ECO:0007669"/>
    <property type="project" value="UniProtKB-EC"/>
</dbReference>
<dbReference type="Proteomes" id="UP000217209">
    <property type="component" value="Chromosome"/>
</dbReference>
<name>A0A1Q2HTN2_9CORY</name>